<comment type="caution">
    <text evidence="2">The sequence shown here is derived from an EMBL/GenBank/DDBJ whole genome shotgun (WGS) entry which is preliminary data.</text>
</comment>
<feature type="signal peptide" evidence="1">
    <location>
        <begin position="1"/>
        <end position="16"/>
    </location>
</feature>
<keyword evidence="1" id="KW-0732">Signal</keyword>
<dbReference type="EMBL" id="RBVV01000028">
    <property type="protein sequence ID" value="RNJ58389.1"/>
    <property type="molecule type" value="Genomic_DNA"/>
</dbReference>
<organism evidence="2 3">
    <name type="scientific">Verticillium nonalfalfae</name>
    <dbReference type="NCBI Taxonomy" id="1051616"/>
    <lineage>
        <taxon>Eukaryota</taxon>
        <taxon>Fungi</taxon>
        <taxon>Dikarya</taxon>
        <taxon>Ascomycota</taxon>
        <taxon>Pezizomycotina</taxon>
        <taxon>Sordariomycetes</taxon>
        <taxon>Hypocreomycetidae</taxon>
        <taxon>Glomerellales</taxon>
        <taxon>Plectosphaerellaceae</taxon>
        <taxon>Verticillium</taxon>
    </lineage>
</organism>
<evidence type="ECO:0000313" key="2">
    <source>
        <dbReference type="EMBL" id="RNJ58389.1"/>
    </source>
</evidence>
<evidence type="ECO:0000256" key="1">
    <source>
        <dbReference type="SAM" id="SignalP"/>
    </source>
</evidence>
<dbReference type="GeneID" id="39608530"/>
<dbReference type="AlphaFoldDB" id="A0A3M9YD37"/>
<dbReference type="Proteomes" id="UP000267145">
    <property type="component" value="Unassembled WGS sequence"/>
</dbReference>
<reference evidence="2 3" key="1">
    <citation type="submission" date="2018-10" db="EMBL/GenBank/DDBJ databases">
        <title>Genome sequence of Verticillium nonalfalfae VnAa140.</title>
        <authorList>
            <person name="Stajich J.E."/>
            <person name="Kasson M.T."/>
        </authorList>
    </citation>
    <scope>NUCLEOTIDE SEQUENCE [LARGE SCALE GENOMIC DNA]</scope>
    <source>
        <strain evidence="2 3">VnAa140</strain>
    </source>
</reference>
<dbReference type="RefSeq" id="XP_028496547.1">
    <property type="nucleotide sequence ID" value="XM_028639006.1"/>
</dbReference>
<protein>
    <submittedName>
        <fullName evidence="2">Uncharacterized protein</fullName>
    </submittedName>
</protein>
<proteinExistence type="predicted"/>
<keyword evidence="3" id="KW-1185">Reference proteome</keyword>
<feature type="chain" id="PRO_5018240595" evidence="1">
    <location>
        <begin position="17"/>
        <end position="165"/>
    </location>
</feature>
<sequence length="165" mass="18164">MRFAPILFNFVAGVSAIDIWLNWDATDCRGKNSVHCANIPTGWNIRATGHQGSQCGNIISSQATFGQDTSVCMSFGGYGGGGYHFINDRRRSVRAREDCADVVRPSIVSFGGVKFNLTSLDEASYLEMEDLAMILSFSLDIPVDIAAADRDLEDVPEKFHVYKME</sequence>
<accession>A0A3M9YD37</accession>
<name>A0A3M9YD37_9PEZI</name>
<gene>
    <name evidence="2" type="ORF">D7B24_004841</name>
</gene>
<evidence type="ECO:0000313" key="3">
    <source>
        <dbReference type="Proteomes" id="UP000267145"/>
    </source>
</evidence>